<reference evidence="11" key="1">
    <citation type="journal article" date="2023" name="Insect Mol. Biol.">
        <title>Genome sequencing provides insights into the evolution of gene families encoding plant cell wall-degrading enzymes in longhorned beetles.</title>
        <authorList>
            <person name="Shin N.R."/>
            <person name="Okamura Y."/>
            <person name="Kirsch R."/>
            <person name="Pauchet Y."/>
        </authorList>
    </citation>
    <scope>NUCLEOTIDE SEQUENCE</scope>
    <source>
        <strain evidence="11">MMC_N1</strain>
    </source>
</reference>
<evidence type="ECO:0000256" key="8">
    <source>
        <dbReference type="RuleBase" id="RU366078"/>
    </source>
</evidence>
<dbReference type="Pfam" id="PF12032">
    <property type="entry name" value="CLIP"/>
    <property type="match status" value="1"/>
</dbReference>
<proteinExistence type="inferred from homology"/>
<dbReference type="PROSITE" id="PS50240">
    <property type="entry name" value="TRYPSIN_DOM"/>
    <property type="match status" value="1"/>
</dbReference>
<keyword evidence="2" id="KW-0732">Signal</keyword>
<dbReference type="SMART" id="SM00020">
    <property type="entry name" value="Tryp_SPc"/>
    <property type="match status" value="1"/>
</dbReference>
<comment type="similarity">
    <text evidence="6 8">Belongs to the peptidase S1 family. CLIP subfamily.</text>
</comment>
<dbReference type="CDD" id="cd00190">
    <property type="entry name" value="Tryp_SPc"/>
    <property type="match status" value="1"/>
</dbReference>
<keyword evidence="4 7" id="KW-0720">Serine protease</keyword>
<evidence type="ECO:0000256" key="5">
    <source>
        <dbReference type="ARBA" id="ARBA00023157"/>
    </source>
</evidence>
<feature type="domain" description="Clip" evidence="10">
    <location>
        <begin position="50"/>
        <end position="104"/>
    </location>
</feature>
<dbReference type="InterPro" id="IPR038565">
    <property type="entry name" value="CLIP_sf"/>
</dbReference>
<comment type="caution">
    <text evidence="11">The sequence shown here is derived from an EMBL/GenBank/DDBJ whole genome shotgun (WGS) entry which is preliminary data.</text>
</comment>
<feature type="domain" description="Peptidase S1" evidence="9">
    <location>
        <begin position="144"/>
        <end position="397"/>
    </location>
</feature>
<evidence type="ECO:0000313" key="11">
    <source>
        <dbReference type="EMBL" id="KAJ8979419.1"/>
    </source>
</evidence>
<name>A0ABQ9JPD0_9CUCU</name>
<dbReference type="PROSITE" id="PS00135">
    <property type="entry name" value="TRYPSIN_SER"/>
    <property type="match status" value="1"/>
</dbReference>
<dbReference type="InterPro" id="IPR018114">
    <property type="entry name" value="TRYPSIN_HIS"/>
</dbReference>
<dbReference type="PROSITE" id="PS00134">
    <property type="entry name" value="TRYPSIN_HIS"/>
    <property type="match status" value="1"/>
</dbReference>
<comment type="domain">
    <text evidence="8">The clip domain consists of 35-55 residues which are 'knitted' together usually by 3 conserved disulfide bonds forming a clip-like compact structure.</text>
</comment>
<dbReference type="SUPFAM" id="SSF50494">
    <property type="entry name" value="Trypsin-like serine proteases"/>
    <property type="match status" value="1"/>
</dbReference>
<organism evidence="11 12">
    <name type="scientific">Molorchus minor</name>
    <dbReference type="NCBI Taxonomy" id="1323400"/>
    <lineage>
        <taxon>Eukaryota</taxon>
        <taxon>Metazoa</taxon>
        <taxon>Ecdysozoa</taxon>
        <taxon>Arthropoda</taxon>
        <taxon>Hexapoda</taxon>
        <taxon>Insecta</taxon>
        <taxon>Pterygota</taxon>
        <taxon>Neoptera</taxon>
        <taxon>Endopterygota</taxon>
        <taxon>Coleoptera</taxon>
        <taxon>Polyphaga</taxon>
        <taxon>Cucujiformia</taxon>
        <taxon>Chrysomeloidea</taxon>
        <taxon>Cerambycidae</taxon>
        <taxon>Lamiinae</taxon>
        <taxon>Monochamini</taxon>
        <taxon>Molorchus</taxon>
    </lineage>
</organism>
<dbReference type="PROSITE" id="PS51888">
    <property type="entry name" value="CLIP"/>
    <property type="match status" value="1"/>
</dbReference>
<evidence type="ECO:0000313" key="12">
    <source>
        <dbReference type="Proteomes" id="UP001162164"/>
    </source>
</evidence>
<dbReference type="InterPro" id="IPR009003">
    <property type="entry name" value="Peptidase_S1_PA"/>
</dbReference>
<dbReference type="InterPro" id="IPR001254">
    <property type="entry name" value="Trypsin_dom"/>
</dbReference>
<dbReference type="Proteomes" id="UP001162164">
    <property type="component" value="Unassembled WGS sequence"/>
</dbReference>
<evidence type="ECO:0000259" key="10">
    <source>
        <dbReference type="PROSITE" id="PS51888"/>
    </source>
</evidence>
<dbReference type="EC" id="3.4.21.-" evidence="7"/>
<dbReference type="InterPro" id="IPR001314">
    <property type="entry name" value="Peptidase_S1A"/>
</dbReference>
<dbReference type="PANTHER" id="PTHR24256">
    <property type="entry name" value="TRYPTASE-RELATED"/>
    <property type="match status" value="1"/>
</dbReference>
<dbReference type="InterPro" id="IPR051487">
    <property type="entry name" value="Ser/Thr_Proteases_Immune/Dev"/>
</dbReference>
<evidence type="ECO:0000256" key="3">
    <source>
        <dbReference type="ARBA" id="ARBA00022801"/>
    </source>
</evidence>
<dbReference type="SMART" id="SM00680">
    <property type="entry name" value="CLIP"/>
    <property type="match status" value="1"/>
</dbReference>
<evidence type="ECO:0000256" key="4">
    <source>
        <dbReference type="ARBA" id="ARBA00022825"/>
    </source>
</evidence>
<dbReference type="Gene3D" id="3.30.1640.30">
    <property type="match status" value="1"/>
</dbReference>
<dbReference type="Gene3D" id="2.40.10.10">
    <property type="entry name" value="Trypsin-like serine proteases"/>
    <property type="match status" value="2"/>
</dbReference>
<comment type="subcellular location">
    <subcellularLocation>
        <location evidence="8">Secreted</location>
    </subcellularLocation>
</comment>
<gene>
    <name evidence="11" type="ORF">NQ317_002199</name>
</gene>
<keyword evidence="1 7" id="KW-0645">Protease</keyword>
<evidence type="ECO:0000259" key="9">
    <source>
        <dbReference type="PROSITE" id="PS50240"/>
    </source>
</evidence>
<dbReference type="InterPro" id="IPR022700">
    <property type="entry name" value="CLIP"/>
</dbReference>
<evidence type="ECO:0000256" key="7">
    <source>
        <dbReference type="RuleBase" id="RU363034"/>
    </source>
</evidence>
<protein>
    <recommendedName>
        <fullName evidence="8">CLIP domain-containing serine protease</fullName>
        <ecNumber evidence="7">3.4.21.-</ecNumber>
    </recommendedName>
</protein>
<dbReference type="PRINTS" id="PR00722">
    <property type="entry name" value="CHYMOTRYPSIN"/>
</dbReference>
<keyword evidence="8" id="KW-0964">Secreted</keyword>
<keyword evidence="5" id="KW-1015">Disulfide bond</keyword>
<dbReference type="Pfam" id="PF00089">
    <property type="entry name" value="Trypsin"/>
    <property type="match status" value="1"/>
</dbReference>
<keyword evidence="3 7" id="KW-0378">Hydrolase</keyword>
<accession>A0ABQ9JPD0</accession>
<dbReference type="EMBL" id="JAPWTJ010000341">
    <property type="protein sequence ID" value="KAJ8979419.1"/>
    <property type="molecule type" value="Genomic_DNA"/>
</dbReference>
<dbReference type="InterPro" id="IPR043504">
    <property type="entry name" value="Peptidase_S1_PA_chymotrypsin"/>
</dbReference>
<evidence type="ECO:0000256" key="2">
    <source>
        <dbReference type="ARBA" id="ARBA00022729"/>
    </source>
</evidence>
<evidence type="ECO:0000256" key="1">
    <source>
        <dbReference type="ARBA" id="ARBA00022670"/>
    </source>
</evidence>
<evidence type="ECO:0000256" key="6">
    <source>
        <dbReference type="ARBA" id="ARBA00024195"/>
    </source>
</evidence>
<sequence>MPCGDLPRHMNRGHHKPLEKFWLLPFIHQEVNTVFTSSSPSEFYTTTRKSCSTPDGKSGQCIPILECQPIIDYVNAEKPLTPSVRTKLARYTCGVQDGVTKVCCPSGKIQVLTVEIPPPPDVTGHKNLHLLPEECGLIFSGNKIRNGEDAEFNEFPWMALLSYKTANGPDFQCGGTIINDHYILTAAHCVVNVSFPLISVRVGEYDLGSKVDCSEKDECLPPVQDLEIEQIIYPEDYNVTLYANDIALIRVASKIDLTRENAHPICLPILEEVRTREFNKGIVTGWGFTDPQGKTTDVLQKVTLDSRKLSICKNAYVVEPAIKLNHKQLCIGGIAKKDSCRGDSGGPFHVPLHFNEEGRYVQFGVVSIGPLYCGYEGVPGIYTKVTYYMDWILDNLKP</sequence>
<keyword evidence="12" id="KW-1185">Reference proteome</keyword>
<dbReference type="InterPro" id="IPR033116">
    <property type="entry name" value="TRYPSIN_SER"/>
</dbReference>